<comment type="similarity">
    <text evidence="1">Belongs to the PPR family. P subfamily.</text>
</comment>
<keyword evidence="2" id="KW-0677">Repeat</keyword>
<dbReference type="InterPro" id="IPR002885">
    <property type="entry name" value="PPR_rpt"/>
</dbReference>
<keyword evidence="6" id="KW-1185">Reference proteome</keyword>
<feature type="repeat" description="PPR" evidence="3">
    <location>
        <begin position="450"/>
        <end position="484"/>
    </location>
</feature>
<feature type="repeat" description="PPR" evidence="3">
    <location>
        <begin position="170"/>
        <end position="204"/>
    </location>
</feature>
<feature type="compositionally biased region" description="Acidic residues" evidence="4">
    <location>
        <begin position="529"/>
        <end position="543"/>
    </location>
</feature>
<dbReference type="InterPro" id="IPR011990">
    <property type="entry name" value="TPR-like_helical_dom_sf"/>
</dbReference>
<evidence type="ECO:0000256" key="4">
    <source>
        <dbReference type="SAM" id="MobiDB-lite"/>
    </source>
</evidence>
<gene>
    <name evidence="5" type="ORF">J5N97_017661</name>
</gene>
<proteinExistence type="inferred from homology"/>
<comment type="caution">
    <text evidence="5">The sequence shown here is derived from an EMBL/GenBank/DDBJ whole genome shotgun (WGS) entry which is preliminary data.</text>
</comment>
<feature type="repeat" description="PPR" evidence="3">
    <location>
        <begin position="310"/>
        <end position="344"/>
    </location>
</feature>
<evidence type="ECO:0000313" key="5">
    <source>
        <dbReference type="EMBL" id="KAJ0975696.1"/>
    </source>
</evidence>
<evidence type="ECO:0000313" key="6">
    <source>
        <dbReference type="Proteomes" id="UP001085076"/>
    </source>
</evidence>
<dbReference type="NCBIfam" id="TIGR00756">
    <property type="entry name" value="PPR"/>
    <property type="match status" value="8"/>
</dbReference>
<reference evidence="5" key="1">
    <citation type="submission" date="2021-03" db="EMBL/GenBank/DDBJ databases">
        <authorList>
            <person name="Li Z."/>
            <person name="Yang C."/>
        </authorList>
    </citation>
    <scope>NUCLEOTIDE SEQUENCE</scope>
    <source>
        <strain evidence="5">Dzin_1.0</strain>
        <tissue evidence="5">Leaf</tissue>
    </source>
</reference>
<dbReference type="Gene3D" id="1.25.40.10">
    <property type="entry name" value="Tetratricopeptide repeat domain"/>
    <property type="match status" value="4"/>
</dbReference>
<reference evidence="5" key="2">
    <citation type="journal article" date="2022" name="Hortic Res">
        <title>The genome of Dioscorea zingiberensis sheds light on the biosynthesis, origin and evolution of the medicinally important diosgenin saponins.</title>
        <authorList>
            <person name="Li Y."/>
            <person name="Tan C."/>
            <person name="Li Z."/>
            <person name="Guo J."/>
            <person name="Li S."/>
            <person name="Chen X."/>
            <person name="Wang C."/>
            <person name="Dai X."/>
            <person name="Yang H."/>
            <person name="Song W."/>
            <person name="Hou L."/>
            <person name="Xu J."/>
            <person name="Tong Z."/>
            <person name="Xu A."/>
            <person name="Yuan X."/>
            <person name="Wang W."/>
            <person name="Yang Q."/>
            <person name="Chen L."/>
            <person name="Sun Z."/>
            <person name="Wang K."/>
            <person name="Pan B."/>
            <person name="Chen J."/>
            <person name="Bao Y."/>
            <person name="Liu F."/>
            <person name="Qi X."/>
            <person name="Gang D.R."/>
            <person name="Wen J."/>
            <person name="Li J."/>
        </authorList>
    </citation>
    <scope>NUCLEOTIDE SEQUENCE</scope>
    <source>
        <strain evidence="5">Dzin_1.0</strain>
    </source>
</reference>
<feature type="repeat" description="PPR" evidence="3">
    <location>
        <begin position="345"/>
        <end position="379"/>
    </location>
</feature>
<sequence>MEAIGSQSLLSFSSNLCKTKVVGNANICKVKVNGRLGIVCQGMLAPRKFMQRRKKVEVFKDAADEAKQKNWRKLMKEIEDEGSAVSILRNQRTKGDALPRDLVLGTLVRFKQLKRWNLVGEILEWLRCQHWWNFSEMDFLMLITAYGKLGDFNRAERVLKYMNKKGYPPSVISHTALMEAYGRAGQYNKAETIFRRMQLSGPEPSPLTYQIILKTFVEGKKFDEAEAVFQSLLTEERAPFKPDQKMFHMMIYMYKKAGNYDKARRLFGQMADRGIPQSTVTFNSLMSFETNYKEVSNIYDQMQRAGCRPDVVSYALLIKAYGNARREDEALAVFEEMLDAGVRPTRQAYNILLDAFARCGMVEEAQTVFKSMRRDRCNPDLCSYATMLSAYVNASNMEGAEKFFKRLKDDGLQPNVVIYGTLMKGYAKANDLEKVMQVYERMRMEGIEANQTIFTTIMDAHGKNSDFGSAVVWFKEMCSCGLPPDQKAKNILLSLAKGPEEQAEARELVGDAVSNLLDQGVNEISQFPDSDEGDDEDEDEDVPADLSKITSEKFNEFDDEDDEDDEDEDIGLDSFEDEQETLLANRLLSSRD</sequence>
<feature type="repeat" description="PPR" evidence="3">
    <location>
        <begin position="415"/>
        <end position="449"/>
    </location>
</feature>
<dbReference type="Pfam" id="PF13812">
    <property type="entry name" value="PPR_3"/>
    <property type="match status" value="3"/>
</dbReference>
<dbReference type="Pfam" id="PF01535">
    <property type="entry name" value="PPR"/>
    <property type="match status" value="1"/>
</dbReference>
<feature type="compositionally biased region" description="Acidic residues" evidence="4">
    <location>
        <begin position="557"/>
        <end position="578"/>
    </location>
</feature>
<evidence type="ECO:0000256" key="2">
    <source>
        <dbReference type="ARBA" id="ARBA00022737"/>
    </source>
</evidence>
<dbReference type="EMBL" id="JAGGNH010000004">
    <property type="protein sequence ID" value="KAJ0975696.1"/>
    <property type="molecule type" value="Genomic_DNA"/>
</dbReference>
<dbReference type="PROSITE" id="PS51375">
    <property type="entry name" value="PPR"/>
    <property type="match status" value="9"/>
</dbReference>
<dbReference type="PANTHER" id="PTHR47447:SF21">
    <property type="entry name" value="PENTACOTRIPEPTIDE-REPEAT REGION OF PRORP DOMAIN-CONTAINING PROTEIN"/>
    <property type="match status" value="1"/>
</dbReference>
<name>A0A9D5CLV5_9LILI</name>
<dbReference type="Proteomes" id="UP001085076">
    <property type="component" value="Miscellaneous, Linkage group lg04"/>
</dbReference>
<protein>
    <recommendedName>
        <fullName evidence="7">Pentatricopeptide repeat-containing protein</fullName>
    </recommendedName>
</protein>
<evidence type="ECO:0000256" key="3">
    <source>
        <dbReference type="PROSITE-ProRule" id="PRU00708"/>
    </source>
</evidence>
<evidence type="ECO:0000256" key="1">
    <source>
        <dbReference type="ARBA" id="ARBA00007626"/>
    </source>
</evidence>
<feature type="repeat" description="PPR" evidence="3">
    <location>
        <begin position="135"/>
        <end position="169"/>
    </location>
</feature>
<dbReference type="SUPFAM" id="SSF48452">
    <property type="entry name" value="TPR-like"/>
    <property type="match status" value="1"/>
</dbReference>
<dbReference type="AlphaFoldDB" id="A0A9D5CLV5"/>
<accession>A0A9D5CLV5</accession>
<feature type="region of interest" description="Disordered" evidence="4">
    <location>
        <begin position="524"/>
        <end position="578"/>
    </location>
</feature>
<evidence type="ECO:0008006" key="7">
    <source>
        <dbReference type="Google" id="ProtNLM"/>
    </source>
</evidence>
<dbReference type="OrthoDB" id="185373at2759"/>
<dbReference type="Pfam" id="PF13041">
    <property type="entry name" value="PPR_2"/>
    <property type="match status" value="1"/>
</dbReference>
<feature type="repeat" description="PPR" evidence="3">
    <location>
        <begin position="380"/>
        <end position="414"/>
    </location>
</feature>
<dbReference type="PANTHER" id="PTHR47447">
    <property type="entry name" value="OS03G0856100 PROTEIN"/>
    <property type="match status" value="1"/>
</dbReference>
<feature type="repeat" description="PPR" evidence="3">
    <location>
        <begin position="243"/>
        <end position="277"/>
    </location>
</feature>
<organism evidence="5 6">
    <name type="scientific">Dioscorea zingiberensis</name>
    <dbReference type="NCBI Taxonomy" id="325984"/>
    <lineage>
        <taxon>Eukaryota</taxon>
        <taxon>Viridiplantae</taxon>
        <taxon>Streptophyta</taxon>
        <taxon>Embryophyta</taxon>
        <taxon>Tracheophyta</taxon>
        <taxon>Spermatophyta</taxon>
        <taxon>Magnoliopsida</taxon>
        <taxon>Liliopsida</taxon>
        <taxon>Dioscoreales</taxon>
        <taxon>Dioscoreaceae</taxon>
        <taxon>Dioscorea</taxon>
    </lineage>
</organism>
<feature type="repeat" description="PPR" evidence="3">
    <location>
        <begin position="205"/>
        <end position="239"/>
    </location>
</feature>